<dbReference type="EMBL" id="BAAARW010000011">
    <property type="protein sequence ID" value="GAA2414880.1"/>
    <property type="molecule type" value="Genomic_DNA"/>
</dbReference>
<accession>A0ABN3IUV3</accession>
<feature type="region of interest" description="Disordered" evidence="1">
    <location>
        <begin position="24"/>
        <end position="86"/>
    </location>
</feature>
<comment type="caution">
    <text evidence="3">The sequence shown here is derived from an EMBL/GenBank/DDBJ whole genome shotgun (WGS) entry which is preliminary data.</text>
</comment>
<protein>
    <submittedName>
        <fullName evidence="3">Uncharacterized protein</fullName>
    </submittedName>
</protein>
<keyword evidence="2" id="KW-0732">Signal</keyword>
<evidence type="ECO:0000256" key="1">
    <source>
        <dbReference type="SAM" id="MobiDB-lite"/>
    </source>
</evidence>
<proteinExistence type="predicted"/>
<feature type="compositionally biased region" description="Basic and acidic residues" evidence="1">
    <location>
        <begin position="40"/>
        <end position="50"/>
    </location>
</feature>
<feature type="region of interest" description="Disordered" evidence="1">
    <location>
        <begin position="121"/>
        <end position="175"/>
    </location>
</feature>
<organism evidence="3 4">
    <name type="scientific">Actinomadura vinacea</name>
    <dbReference type="NCBI Taxonomy" id="115336"/>
    <lineage>
        <taxon>Bacteria</taxon>
        <taxon>Bacillati</taxon>
        <taxon>Actinomycetota</taxon>
        <taxon>Actinomycetes</taxon>
        <taxon>Streptosporangiales</taxon>
        <taxon>Thermomonosporaceae</taxon>
        <taxon>Actinomadura</taxon>
    </lineage>
</organism>
<evidence type="ECO:0000313" key="4">
    <source>
        <dbReference type="Proteomes" id="UP001501231"/>
    </source>
</evidence>
<evidence type="ECO:0000313" key="3">
    <source>
        <dbReference type="EMBL" id="GAA2414880.1"/>
    </source>
</evidence>
<evidence type="ECO:0000256" key="2">
    <source>
        <dbReference type="SAM" id="SignalP"/>
    </source>
</evidence>
<sequence length="175" mass="18449">MRRQALAALVMVPVLAFGTSACGGADAQGKSGTPNAKAASDQEKLREFAKCMRANGVDMPDPSGDGRVTVKMSGKPGSQGMAKMDEAQRKCRKLMPNGGKPPKPKPEDLAKMREEAKCMRANGVPDFPDPEPDGGFKINSRKGGSLDSESQTFQKAQKKCGGSGPRRTVPLDGGK</sequence>
<name>A0ABN3IUV3_9ACTN</name>
<feature type="chain" id="PRO_5046847789" evidence="2">
    <location>
        <begin position="28"/>
        <end position="175"/>
    </location>
</feature>
<reference evidence="3 4" key="1">
    <citation type="journal article" date="2019" name="Int. J. Syst. Evol. Microbiol.">
        <title>The Global Catalogue of Microorganisms (GCM) 10K type strain sequencing project: providing services to taxonomists for standard genome sequencing and annotation.</title>
        <authorList>
            <consortium name="The Broad Institute Genomics Platform"/>
            <consortium name="The Broad Institute Genome Sequencing Center for Infectious Disease"/>
            <person name="Wu L."/>
            <person name="Ma J."/>
        </authorList>
    </citation>
    <scope>NUCLEOTIDE SEQUENCE [LARGE SCALE GENOMIC DNA]</scope>
    <source>
        <strain evidence="3 4">JCM 3325</strain>
    </source>
</reference>
<dbReference type="RefSeq" id="WP_344589119.1">
    <property type="nucleotide sequence ID" value="NZ_BAAARW010000011.1"/>
</dbReference>
<dbReference type="PROSITE" id="PS51257">
    <property type="entry name" value="PROKAR_LIPOPROTEIN"/>
    <property type="match status" value="1"/>
</dbReference>
<dbReference type="Proteomes" id="UP001501231">
    <property type="component" value="Unassembled WGS sequence"/>
</dbReference>
<feature type="signal peptide" evidence="2">
    <location>
        <begin position="1"/>
        <end position="27"/>
    </location>
</feature>
<keyword evidence="4" id="KW-1185">Reference proteome</keyword>
<gene>
    <name evidence="3" type="ORF">GCM10010191_26150</name>
</gene>